<dbReference type="EMBL" id="UPXX01000003">
    <property type="protein sequence ID" value="VBB41473.1"/>
    <property type="molecule type" value="Genomic_DNA"/>
</dbReference>
<comment type="subcellular location">
    <subcellularLocation>
        <location evidence="1">Membrane</location>
        <topology evidence="1">Multi-pass membrane protein</topology>
    </subcellularLocation>
</comment>
<proteinExistence type="predicted"/>
<dbReference type="Pfam" id="PF04893">
    <property type="entry name" value="Yip1"/>
    <property type="match status" value="1"/>
</dbReference>
<keyword evidence="3 6" id="KW-1133">Transmembrane helix</keyword>
<reference evidence="8" key="1">
    <citation type="submission" date="2018-07" db="EMBL/GenBank/DDBJ databases">
        <authorList>
            <consortium name="Genoscope - CEA"/>
            <person name="William W."/>
        </authorList>
    </citation>
    <scope>NUCLEOTIDE SEQUENCE</scope>
    <source>
        <strain evidence="8">IK1</strain>
    </source>
</reference>
<protein>
    <recommendedName>
        <fullName evidence="7">Yip1 domain-containing protein</fullName>
    </recommendedName>
</protein>
<accession>A0A653A0B3</accession>
<feature type="transmembrane region" description="Helical" evidence="6">
    <location>
        <begin position="158"/>
        <end position="184"/>
    </location>
</feature>
<evidence type="ECO:0000256" key="6">
    <source>
        <dbReference type="SAM" id="Phobius"/>
    </source>
</evidence>
<dbReference type="GO" id="GO:0016020">
    <property type="term" value="C:membrane"/>
    <property type="evidence" value="ECO:0007669"/>
    <property type="project" value="UniProtKB-SubCell"/>
</dbReference>
<keyword evidence="4 6" id="KW-0472">Membrane</keyword>
<evidence type="ECO:0000256" key="2">
    <source>
        <dbReference type="ARBA" id="ARBA00022692"/>
    </source>
</evidence>
<evidence type="ECO:0000256" key="5">
    <source>
        <dbReference type="SAM" id="MobiDB-lite"/>
    </source>
</evidence>
<dbReference type="InterPro" id="IPR006977">
    <property type="entry name" value="Yip1_dom"/>
</dbReference>
<gene>
    <name evidence="8" type="ORF">TRIP_B110038</name>
</gene>
<sequence length="279" mass="30361">MTIQLTCPYCRFSKEVPESTIPSTAKRAVCPQCGQQFLFSRPGSEDAPGGSSSPPTPEPPPVETVFEPEATLESAAPWEQKDGPGFWATFFQTISAVLFSSKSFFSPDLHPAGRGLRDPLAFGLLSGVLGSMAAFFWQALLALAGFTSFGGLFVGQLTYGLIFVILVLIIPVVVFLGLFVYTGVLHLLMRITGAGKRRFEGTFRVVAYSQAVQLLAFVPFIGGWIAWIWQLVVQIVGLRNIHETSYGRVILGFLIPVMLCLVVGIVTVLLIPLVFLRLS</sequence>
<evidence type="ECO:0000313" key="8">
    <source>
        <dbReference type="EMBL" id="VBB41473.1"/>
    </source>
</evidence>
<keyword evidence="2 6" id="KW-0812">Transmembrane</keyword>
<organism evidence="8">
    <name type="scientific">Uncultured Desulfatiglans sp</name>
    <dbReference type="NCBI Taxonomy" id="1748965"/>
    <lineage>
        <taxon>Bacteria</taxon>
        <taxon>Pseudomonadati</taxon>
        <taxon>Thermodesulfobacteriota</taxon>
        <taxon>Desulfobacteria</taxon>
        <taxon>Desulfatiglandales</taxon>
        <taxon>Desulfatiglandaceae</taxon>
        <taxon>Desulfatiglans</taxon>
        <taxon>environmental samples</taxon>
    </lineage>
</organism>
<feature type="transmembrane region" description="Helical" evidence="6">
    <location>
        <begin position="249"/>
        <end position="276"/>
    </location>
</feature>
<dbReference type="AlphaFoldDB" id="A0A653A0B3"/>
<evidence type="ECO:0000259" key="7">
    <source>
        <dbReference type="Pfam" id="PF04893"/>
    </source>
</evidence>
<feature type="transmembrane region" description="Helical" evidence="6">
    <location>
        <begin position="205"/>
        <end position="229"/>
    </location>
</feature>
<evidence type="ECO:0000256" key="3">
    <source>
        <dbReference type="ARBA" id="ARBA00022989"/>
    </source>
</evidence>
<evidence type="ECO:0000256" key="1">
    <source>
        <dbReference type="ARBA" id="ARBA00004141"/>
    </source>
</evidence>
<name>A0A653A0B3_UNCDX</name>
<evidence type="ECO:0000256" key="4">
    <source>
        <dbReference type="ARBA" id="ARBA00023136"/>
    </source>
</evidence>
<feature type="transmembrane region" description="Helical" evidence="6">
    <location>
        <begin position="120"/>
        <end position="146"/>
    </location>
</feature>
<feature type="region of interest" description="Disordered" evidence="5">
    <location>
        <begin position="41"/>
        <end position="63"/>
    </location>
</feature>
<feature type="domain" description="Yip1" evidence="7">
    <location>
        <begin position="133"/>
        <end position="265"/>
    </location>
</feature>